<dbReference type="EMBL" id="MDTU01000002">
    <property type="protein sequence ID" value="ODN41532.1"/>
    <property type="molecule type" value="Genomic_DNA"/>
</dbReference>
<reference evidence="1 2" key="1">
    <citation type="submission" date="2016-08" db="EMBL/GenBank/DDBJ databases">
        <title>Draft genome sequence of Candidatus Piscirickettsia litoralis, from seawater.</title>
        <authorList>
            <person name="Wan X."/>
            <person name="Lee A.J."/>
            <person name="Hou S."/>
            <person name="Donachie S.P."/>
        </authorList>
    </citation>
    <scope>NUCLEOTIDE SEQUENCE [LARGE SCALE GENOMIC DNA]</scope>
    <source>
        <strain evidence="1 2">Y2</strain>
    </source>
</reference>
<dbReference type="InterPro" id="IPR021831">
    <property type="entry name" value="ParD-like"/>
</dbReference>
<evidence type="ECO:0000313" key="1">
    <source>
        <dbReference type="EMBL" id="ODN41532.1"/>
    </source>
</evidence>
<name>A0ABX2ZY50_9GAMM</name>
<dbReference type="Pfam" id="PF11903">
    <property type="entry name" value="ParD_like"/>
    <property type="match status" value="1"/>
</dbReference>
<sequence>MAQAVSLDQELVNDAKAHSSVFHRSLAKQIEHWARVGQVAEDNPDLPYSMIREIMLGLEDVRSGNVEEYTGSL</sequence>
<keyword evidence="2" id="KW-1185">Reference proteome</keyword>
<protein>
    <recommendedName>
        <fullName evidence="3">ParD-like antitoxin of type II toxin-antitoxin system</fullName>
    </recommendedName>
</protein>
<evidence type="ECO:0008006" key="3">
    <source>
        <dbReference type="Google" id="ProtNLM"/>
    </source>
</evidence>
<accession>A0ABX2ZY50</accession>
<gene>
    <name evidence="1" type="ORF">BGC07_15605</name>
</gene>
<organism evidence="1 2">
    <name type="scientific">Piscirickettsia litoralis</name>
    <dbReference type="NCBI Taxonomy" id="1891921"/>
    <lineage>
        <taxon>Bacteria</taxon>
        <taxon>Pseudomonadati</taxon>
        <taxon>Pseudomonadota</taxon>
        <taxon>Gammaproteobacteria</taxon>
        <taxon>Thiotrichales</taxon>
        <taxon>Piscirickettsiaceae</taxon>
        <taxon>Piscirickettsia</taxon>
    </lineage>
</organism>
<proteinExistence type="predicted"/>
<evidence type="ECO:0000313" key="2">
    <source>
        <dbReference type="Proteomes" id="UP000094329"/>
    </source>
</evidence>
<dbReference type="Proteomes" id="UP000094329">
    <property type="component" value="Unassembled WGS sequence"/>
</dbReference>
<comment type="caution">
    <text evidence="1">The sequence shown here is derived from an EMBL/GenBank/DDBJ whole genome shotgun (WGS) entry which is preliminary data.</text>
</comment>
<dbReference type="RefSeq" id="WP_069313997.1">
    <property type="nucleotide sequence ID" value="NZ_MDTU01000002.1"/>
</dbReference>